<evidence type="ECO:0000259" key="6">
    <source>
        <dbReference type="Pfam" id="PF14833"/>
    </source>
</evidence>
<dbReference type="Proteomes" id="UP000070134">
    <property type="component" value="Chromosome"/>
</dbReference>
<dbReference type="Gene3D" id="3.40.50.720">
    <property type="entry name" value="NAD(P)-binding Rossmann-like Domain"/>
    <property type="match status" value="1"/>
</dbReference>
<keyword evidence="2" id="KW-0560">Oxidoreductase</keyword>
<dbReference type="GO" id="GO:0050661">
    <property type="term" value="F:NADP binding"/>
    <property type="evidence" value="ECO:0007669"/>
    <property type="project" value="InterPro"/>
</dbReference>
<feature type="active site" evidence="4">
    <location>
        <position position="177"/>
    </location>
</feature>
<gene>
    <name evidence="7" type="ORF">SA2016_0328</name>
</gene>
<reference evidence="7 8" key="1">
    <citation type="submission" date="2016-02" db="EMBL/GenBank/DDBJ databases">
        <title>Complete genome of Sinomonas atrocyanea KCTC 3377.</title>
        <authorList>
            <person name="Kim K.M."/>
        </authorList>
    </citation>
    <scope>NUCLEOTIDE SEQUENCE [LARGE SCALE GENOMIC DNA]</scope>
    <source>
        <strain evidence="7 8">KCTC 3377</strain>
    </source>
</reference>
<dbReference type="KEGG" id="satk:SA2016_0328"/>
<dbReference type="InterPro" id="IPR006115">
    <property type="entry name" value="6PGDH_NADP-bd"/>
</dbReference>
<dbReference type="EMBL" id="CP014518">
    <property type="protein sequence ID" value="AMM31028.1"/>
    <property type="molecule type" value="Genomic_DNA"/>
</dbReference>
<dbReference type="PATRIC" id="fig|37927.3.peg.342"/>
<evidence type="ECO:0000259" key="5">
    <source>
        <dbReference type="Pfam" id="PF03446"/>
    </source>
</evidence>
<dbReference type="InterPro" id="IPR013328">
    <property type="entry name" value="6PGD_dom2"/>
</dbReference>
<dbReference type="GO" id="GO:0016491">
    <property type="term" value="F:oxidoreductase activity"/>
    <property type="evidence" value="ECO:0007669"/>
    <property type="project" value="UniProtKB-KW"/>
</dbReference>
<dbReference type="InterPro" id="IPR015815">
    <property type="entry name" value="HIBADH-related"/>
</dbReference>
<dbReference type="PANTHER" id="PTHR43060">
    <property type="entry name" value="3-HYDROXYISOBUTYRATE DEHYDROGENASE-LIKE 1, MITOCHONDRIAL-RELATED"/>
    <property type="match status" value="1"/>
</dbReference>
<sequence length="302" mass="29723">MTDTSAATTVAVLGLGAMGLPMATRLAAGLTVHGFDIAQPRLDLAAAAGIRTFGSAREAVQGADALLLAVRNGEQLDAVLFGEDGVAAALAPGAVVILTSTVGTDAIPGTAARLAELGVGLVDAPLSGGPVRAGEGDLLIVVGAAPSDLEKARPVLGLLASTLTVVGDRPGDGQALKTVNQLLCGVHIAAAAEALALADALGLDPAKTLEALGAGAAGSFMLSNRGPRMLEAYTEEGAEVLSRLDIFVKDMGIVGKAARSVGLPAPVAAAAEQLYLLGAAHGLAAADDSAVIKVVAPAPRTA</sequence>
<feature type="domain" description="3-hydroxyisobutyrate dehydrogenase-like NAD-binding" evidence="6">
    <location>
        <begin position="171"/>
        <end position="294"/>
    </location>
</feature>
<dbReference type="PANTHER" id="PTHR43060:SF15">
    <property type="entry name" value="3-HYDROXYISOBUTYRATE DEHYDROGENASE-LIKE 1, MITOCHONDRIAL-RELATED"/>
    <property type="match status" value="1"/>
</dbReference>
<dbReference type="STRING" id="37927.SA2016_0328"/>
<dbReference type="PIRSF" id="PIRSF000103">
    <property type="entry name" value="HIBADH"/>
    <property type="match status" value="1"/>
</dbReference>
<dbReference type="GO" id="GO:0016054">
    <property type="term" value="P:organic acid catabolic process"/>
    <property type="evidence" value="ECO:0007669"/>
    <property type="project" value="UniProtKB-ARBA"/>
</dbReference>
<dbReference type="OrthoDB" id="3185659at2"/>
<dbReference type="InterPro" id="IPR008927">
    <property type="entry name" value="6-PGluconate_DH-like_C_sf"/>
</dbReference>
<accession>A0A126ZV44</accession>
<dbReference type="SUPFAM" id="SSF48179">
    <property type="entry name" value="6-phosphogluconate dehydrogenase C-terminal domain-like"/>
    <property type="match status" value="1"/>
</dbReference>
<keyword evidence="8" id="KW-1185">Reference proteome</keyword>
<dbReference type="AlphaFoldDB" id="A0A126ZV44"/>
<keyword evidence="3" id="KW-0520">NAD</keyword>
<dbReference type="Pfam" id="PF14833">
    <property type="entry name" value="NAD_binding_11"/>
    <property type="match status" value="1"/>
</dbReference>
<dbReference type="InterPro" id="IPR036291">
    <property type="entry name" value="NAD(P)-bd_dom_sf"/>
</dbReference>
<evidence type="ECO:0000313" key="7">
    <source>
        <dbReference type="EMBL" id="AMM31028.1"/>
    </source>
</evidence>
<dbReference type="PROSITE" id="PS00895">
    <property type="entry name" value="3_HYDROXYISOBUT_DH"/>
    <property type="match status" value="1"/>
</dbReference>
<organism evidence="7 8">
    <name type="scientific">Sinomonas atrocyanea</name>
    <dbReference type="NCBI Taxonomy" id="37927"/>
    <lineage>
        <taxon>Bacteria</taxon>
        <taxon>Bacillati</taxon>
        <taxon>Actinomycetota</taxon>
        <taxon>Actinomycetes</taxon>
        <taxon>Micrococcales</taxon>
        <taxon>Micrococcaceae</taxon>
        <taxon>Sinomonas</taxon>
    </lineage>
</organism>
<name>A0A126ZV44_9MICC</name>
<feature type="domain" description="6-phosphogluconate dehydrogenase NADP-binding" evidence="5">
    <location>
        <begin position="9"/>
        <end position="167"/>
    </location>
</feature>
<dbReference type="Gene3D" id="1.10.1040.10">
    <property type="entry name" value="N-(1-d-carboxylethyl)-l-norvaline Dehydrogenase, domain 2"/>
    <property type="match status" value="1"/>
</dbReference>
<dbReference type="SUPFAM" id="SSF51735">
    <property type="entry name" value="NAD(P)-binding Rossmann-fold domains"/>
    <property type="match status" value="1"/>
</dbReference>
<dbReference type="GO" id="GO:0051287">
    <property type="term" value="F:NAD binding"/>
    <property type="evidence" value="ECO:0007669"/>
    <property type="project" value="InterPro"/>
</dbReference>
<comment type="similarity">
    <text evidence="1">Belongs to the HIBADH-related family.</text>
</comment>
<evidence type="ECO:0000256" key="4">
    <source>
        <dbReference type="PIRSR" id="PIRSR000103-1"/>
    </source>
</evidence>
<proteinExistence type="inferred from homology"/>
<dbReference type="InterPro" id="IPR029154">
    <property type="entry name" value="HIBADH-like_NADP-bd"/>
</dbReference>
<evidence type="ECO:0000256" key="3">
    <source>
        <dbReference type="ARBA" id="ARBA00023027"/>
    </source>
</evidence>
<dbReference type="Pfam" id="PF03446">
    <property type="entry name" value="NAD_binding_2"/>
    <property type="match status" value="1"/>
</dbReference>
<dbReference type="InterPro" id="IPR002204">
    <property type="entry name" value="3-OH-isobutyrate_DH-rel_CS"/>
</dbReference>
<evidence type="ECO:0000256" key="1">
    <source>
        <dbReference type="ARBA" id="ARBA00009080"/>
    </source>
</evidence>
<dbReference type="RefSeq" id="WP_066494614.1">
    <property type="nucleotide sequence ID" value="NZ_BJMO01000031.1"/>
</dbReference>
<evidence type="ECO:0000313" key="8">
    <source>
        <dbReference type="Proteomes" id="UP000070134"/>
    </source>
</evidence>
<protein>
    <submittedName>
        <fullName evidence="7">Oxidoreductase</fullName>
    </submittedName>
</protein>
<evidence type="ECO:0000256" key="2">
    <source>
        <dbReference type="ARBA" id="ARBA00023002"/>
    </source>
</evidence>